<sequence length="65" mass="7447">MLQAREAWHPPRFPPNGRQYSRLRSAAIGVFQGLEKEGAAESLQPRHPRMRAYYDRNAGLNLIKA</sequence>
<evidence type="ECO:0000313" key="1">
    <source>
        <dbReference type="EMBL" id="GLQ58131.1"/>
    </source>
</evidence>
<keyword evidence="2" id="KW-1185">Reference proteome</keyword>
<dbReference type="Proteomes" id="UP001156691">
    <property type="component" value="Unassembled WGS sequence"/>
</dbReference>
<accession>A0ABQ5WDH2</accession>
<protein>
    <submittedName>
        <fullName evidence="1">Uncharacterized protein</fullName>
    </submittedName>
</protein>
<organism evidence="1 2">
    <name type="scientific">Devosia nitrariae</name>
    <dbReference type="NCBI Taxonomy" id="2071872"/>
    <lineage>
        <taxon>Bacteria</taxon>
        <taxon>Pseudomonadati</taxon>
        <taxon>Pseudomonadota</taxon>
        <taxon>Alphaproteobacteria</taxon>
        <taxon>Hyphomicrobiales</taxon>
        <taxon>Devosiaceae</taxon>
        <taxon>Devosia</taxon>
    </lineage>
</organism>
<gene>
    <name evidence="1" type="ORF">GCM10010862_53900</name>
</gene>
<reference evidence="2" key="1">
    <citation type="journal article" date="2019" name="Int. J. Syst. Evol. Microbiol.">
        <title>The Global Catalogue of Microorganisms (GCM) 10K type strain sequencing project: providing services to taxonomists for standard genome sequencing and annotation.</title>
        <authorList>
            <consortium name="The Broad Institute Genomics Platform"/>
            <consortium name="The Broad Institute Genome Sequencing Center for Infectious Disease"/>
            <person name="Wu L."/>
            <person name="Ma J."/>
        </authorList>
    </citation>
    <scope>NUCLEOTIDE SEQUENCE [LARGE SCALE GENOMIC DNA]</scope>
    <source>
        <strain evidence="2">NBRC 112416</strain>
    </source>
</reference>
<dbReference type="EMBL" id="BSNS01000034">
    <property type="protein sequence ID" value="GLQ58131.1"/>
    <property type="molecule type" value="Genomic_DNA"/>
</dbReference>
<proteinExistence type="predicted"/>
<evidence type="ECO:0000313" key="2">
    <source>
        <dbReference type="Proteomes" id="UP001156691"/>
    </source>
</evidence>
<comment type="caution">
    <text evidence="1">The sequence shown here is derived from an EMBL/GenBank/DDBJ whole genome shotgun (WGS) entry which is preliminary data.</text>
</comment>
<name>A0ABQ5WDH2_9HYPH</name>